<organism evidence="7 8">
    <name type="scientific">Rhodocytophaga rosea</name>
    <dbReference type="NCBI Taxonomy" id="2704465"/>
    <lineage>
        <taxon>Bacteria</taxon>
        <taxon>Pseudomonadati</taxon>
        <taxon>Bacteroidota</taxon>
        <taxon>Cytophagia</taxon>
        <taxon>Cytophagales</taxon>
        <taxon>Rhodocytophagaceae</taxon>
        <taxon>Rhodocytophaga</taxon>
    </lineage>
</organism>
<feature type="domain" description="CN hydrolase" evidence="6">
    <location>
        <begin position="4"/>
        <end position="245"/>
    </location>
</feature>
<comment type="similarity">
    <text evidence="1">Belongs to the carbon-nitrogen hydrolase superfamily. NIT1/NIT2 family.</text>
</comment>
<dbReference type="Proteomes" id="UP000480178">
    <property type="component" value="Chromosome"/>
</dbReference>
<keyword evidence="8" id="KW-1185">Reference proteome</keyword>
<proteinExistence type="inferred from homology"/>
<sequence>MENLRLTLIQSSLHWENPVANLAMFEEKIWQIKEQTDLIVLPEMFTTGFTMNAIALAEPMNLTTFKWMKQQAAQTGAVITGSYIVKEKEQYFNRLLWMRPDGSFEVYDKRHLFRMAEEHKMYTGGSKKIIPVLKGWRICPLICYDLRFPVWSRNTANGQALAYDCLIYVANWPQVRSHPWSTLLQARAMENLSYAVGVNRVGTDGKNIPYSGNSAVINPKGDVVFHEADKECIQTVILDAAELAAFRQKFPAYLDADSFEIG</sequence>
<protein>
    <recommendedName>
        <fullName evidence="5">Omega-amidase YafV</fullName>
        <ecNumber evidence="3">3.5.1.3</ecNumber>
    </recommendedName>
</protein>
<dbReference type="NCBIfam" id="NF007757">
    <property type="entry name" value="PRK10438.1"/>
    <property type="match status" value="1"/>
</dbReference>
<dbReference type="PANTHER" id="PTHR47799:SF1">
    <property type="entry name" value="OMEGA-AMIDASE YAFV"/>
    <property type="match status" value="1"/>
</dbReference>
<evidence type="ECO:0000313" key="7">
    <source>
        <dbReference type="EMBL" id="QHT68106.1"/>
    </source>
</evidence>
<dbReference type="InterPro" id="IPR052737">
    <property type="entry name" value="Omega-amidase_YafV"/>
</dbReference>
<dbReference type="AlphaFoldDB" id="A0A6C0GJ91"/>
<evidence type="ECO:0000256" key="1">
    <source>
        <dbReference type="ARBA" id="ARBA00010613"/>
    </source>
</evidence>
<evidence type="ECO:0000259" key="6">
    <source>
        <dbReference type="PROSITE" id="PS50263"/>
    </source>
</evidence>
<name>A0A6C0GJ91_9BACT</name>
<dbReference type="Pfam" id="PF00795">
    <property type="entry name" value="CN_hydrolase"/>
    <property type="match status" value="1"/>
</dbReference>
<dbReference type="InterPro" id="IPR003010">
    <property type="entry name" value="C-N_Hydrolase"/>
</dbReference>
<dbReference type="KEGG" id="rhoz:GXP67_16390"/>
<comment type="catalytic activity">
    <reaction evidence="4">
        <text>a monoamide of a dicarboxylate + H2O = a dicarboxylate + NH4(+)</text>
        <dbReference type="Rhea" id="RHEA:11716"/>
        <dbReference type="ChEBI" id="CHEBI:15377"/>
        <dbReference type="ChEBI" id="CHEBI:28938"/>
        <dbReference type="ChEBI" id="CHEBI:28965"/>
        <dbReference type="ChEBI" id="CHEBI:77450"/>
        <dbReference type="EC" id="3.5.1.3"/>
    </reaction>
</comment>
<evidence type="ECO:0000313" key="8">
    <source>
        <dbReference type="Proteomes" id="UP000480178"/>
    </source>
</evidence>
<dbReference type="EMBL" id="CP048222">
    <property type="protein sequence ID" value="QHT68106.1"/>
    <property type="molecule type" value="Genomic_DNA"/>
</dbReference>
<dbReference type="GO" id="GO:0050152">
    <property type="term" value="F:omega-amidase activity"/>
    <property type="evidence" value="ECO:0007669"/>
    <property type="project" value="UniProtKB-EC"/>
</dbReference>
<dbReference type="CDD" id="cd07575">
    <property type="entry name" value="Xc-1258_like"/>
    <property type="match status" value="1"/>
</dbReference>
<reference evidence="7 8" key="1">
    <citation type="submission" date="2020-01" db="EMBL/GenBank/DDBJ databases">
        <authorList>
            <person name="Kim M.K."/>
        </authorList>
    </citation>
    <scope>NUCLEOTIDE SEQUENCE [LARGE SCALE GENOMIC DNA]</scope>
    <source>
        <strain evidence="7 8">172606-1</strain>
    </source>
</reference>
<dbReference type="GO" id="GO:0106008">
    <property type="term" value="F:2-oxoglutaramate amidase activity"/>
    <property type="evidence" value="ECO:0007669"/>
    <property type="project" value="TreeGrafter"/>
</dbReference>
<dbReference type="Gene3D" id="3.60.110.10">
    <property type="entry name" value="Carbon-nitrogen hydrolase"/>
    <property type="match status" value="1"/>
</dbReference>
<evidence type="ECO:0000256" key="4">
    <source>
        <dbReference type="ARBA" id="ARBA00052904"/>
    </source>
</evidence>
<dbReference type="SUPFAM" id="SSF56317">
    <property type="entry name" value="Carbon-nitrogen hydrolase"/>
    <property type="match status" value="1"/>
</dbReference>
<dbReference type="FunFam" id="3.60.110.10:FF:000004">
    <property type="entry name" value="Carbon-nitrogen hydrolase"/>
    <property type="match status" value="1"/>
</dbReference>
<keyword evidence="2 7" id="KW-0378">Hydrolase</keyword>
<evidence type="ECO:0000256" key="3">
    <source>
        <dbReference type="ARBA" id="ARBA00039118"/>
    </source>
</evidence>
<dbReference type="PANTHER" id="PTHR47799">
    <property type="entry name" value="OMEGA-AMIDASE YAFV"/>
    <property type="match status" value="1"/>
</dbReference>
<dbReference type="RefSeq" id="WP_162444125.1">
    <property type="nucleotide sequence ID" value="NZ_CP048222.1"/>
</dbReference>
<evidence type="ECO:0000256" key="2">
    <source>
        <dbReference type="ARBA" id="ARBA00022801"/>
    </source>
</evidence>
<evidence type="ECO:0000256" key="5">
    <source>
        <dbReference type="ARBA" id="ARBA00072139"/>
    </source>
</evidence>
<accession>A0A6C0GJ91</accession>
<dbReference type="InterPro" id="IPR036526">
    <property type="entry name" value="C-N_Hydrolase_sf"/>
</dbReference>
<dbReference type="EC" id="3.5.1.3" evidence="3"/>
<gene>
    <name evidence="7" type="ORF">GXP67_16390</name>
</gene>
<dbReference type="PROSITE" id="PS50263">
    <property type="entry name" value="CN_HYDROLASE"/>
    <property type="match status" value="1"/>
</dbReference>